<dbReference type="EMBL" id="JXYS01000130">
    <property type="protein sequence ID" value="KJF15723.1"/>
    <property type="molecule type" value="Genomic_DNA"/>
</dbReference>
<evidence type="ECO:0000313" key="9">
    <source>
        <dbReference type="Proteomes" id="UP000032360"/>
    </source>
</evidence>
<evidence type="ECO:0000256" key="2">
    <source>
        <dbReference type="ARBA" id="ARBA00022692"/>
    </source>
</evidence>
<dbReference type="PROSITE" id="PS50850">
    <property type="entry name" value="MFS"/>
    <property type="match status" value="1"/>
</dbReference>
<feature type="transmembrane region" description="Helical" evidence="6">
    <location>
        <begin position="440"/>
        <end position="463"/>
    </location>
</feature>
<comment type="subcellular location">
    <subcellularLocation>
        <location evidence="1">Cell membrane</location>
        <topology evidence="1">Multi-pass membrane protein</topology>
    </subcellularLocation>
</comment>
<feature type="region of interest" description="Disordered" evidence="5">
    <location>
        <begin position="490"/>
        <end position="520"/>
    </location>
</feature>
<dbReference type="InterPro" id="IPR005828">
    <property type="entry name" value="MFS_sugar_transport-like"/>
</dbReference>
<keyword evidence="4 6" id="KW-0472">Membrane</keyword>
<feature type="transmembrane region" description="Helical" evidence="6">
    <location>
        <begin position="29"/>
        <end position="46"/>
    </location>
</feature>
<feature type="transmembrane region" description="Helical" evidence="6">
    <location>
        <begin position="318"/>
        <end position="338"/>
    </location>
</feature>
<evidence type="ECO:0000256" key="3">
    <source>
        <dbReference type="ARBA" id="ARBA00022989"/>
    </source>
</evidence>
<dbReference type="RefSeq" id="WP_082058862.1">
    <property type="nucleotide sequence ID" value="NZ_JXYS01000130.1"/>
</dbReference>
<keyword evidence="9" id="KW-1185">Reference proteome</keyword>
<accession>A0A0D8HCR6</accession>
<dbReference type="Proteomes" id="UP000032360">
    <property type="component" value="Unassembled WGS sequence"/>
</dbReference>
<gene>
    <name evidence="8" type="primary">naiP2</name>
    <name evidence="8" type="ORF">AXFE_34300</name>
</gene>
<dbReference type="InterPro" id="IPR036259">
    <property type="entry name" value="MFS_trans_sf"/>
</dbReference>
<dbReference type="GO" id="GO:0005886">
    <property type="term" value="C:plasma membrane"/>
    <property type="evidence" value="ECO:0007669"/>
    <property type="project" value="UniProtKB-SubCell"/>
</dbReference>
<name>A0A0D8HCR6_9ACTN</name>
<evidence type="ECO:0000256" key="5">
    <source>
        <dbReference type="SAM" id="MobiDB-lite"/>
    </source>
</evidence>
<dbReference type="AlphaFoldDB" id="A0A0D8HCR6"/>
<dbReference type="Pfam" id="PF00083">
    <property type="entry name" value="Sugar_tr"/>
    <property type="match status" value="1"/>
</dbReference>
<feature type="transmembrane region" description="Helical" evidence="6">
    <location>
        <begin position="345"/>
        <end position="365"/>
    </location>
</feature>
<feature type="compositionally biased region" description="Basic and acidic residues" evidence="5">
    <location>
        <begin position="503"/>
        <end position="520"/>
    </location>
</feature>
<evidence type="ECO:0000313" key="8">
    <source>
        <dbReference type="EMBL" id="KJF15723.1"/>
    </source>
</evidence>
<dbReference type="CDD" id="cd17316">
    <property type="entry name" value="MFS_SV2_like"/>
    <property type="match status" value="1"/>
</dbReference>
<sequence>MAKTESEPISTLIPARIDRLRWSPFHTRMVIALGVAWVLDGLEITIASDVADLLQRKSTLSMSPRAVGDIASVYLIGEVVGALVFGRLSDKLGRRKLFLVTLGVYLLGSGLTAATLGHGSGWVIWLYATRFIAGMGIGGEYAAINSAIDEMIPARYRGRVDIAINGTYWGGALIGTLAELYILNSFSATVSWRLGFLLGPVLAVAIIFVRRNLPESPRWLIMHGREKEAEVAIKRMEKESAGGGDLPPFDESKALVINPISDLGYYRLARVLFTQMPKRSILGATLMITQSFLYNAIFFTYALVLATVYHVSSGSIPLYFIAFAVGNLAGPLILGRLFDTIGRRFMISSTYLLAGVLLALSAWAFDANLLDALTQTIAWSLVFFFASAGASAAYLTVSEIFPLEVRAKAIAVFFAIAQAFGALGPNIYGGLVNNHRGLFFAYLVGAGVMIIGGVAELVFGVAAEQQSLEDIAMPLSAVGTNSGGTITTAVRPGFARGGPHDSVYPERTHRPTDDGGRDDR</sequence>
<dbReference type="Gene3D" id="1.20.1250.20">
    <property type="entry name" value="MFS general substrate transporter like domains"/>
    <property type="match status" value="1"/>
</dbReference>
<feature type="transmembrane region" description="Helical" evidence="6">
    <location>
        <begin position="190"/>
        <end position="209"/>
    </location>
</feature>
<keyword evidence="3 6" id="KW-1133">Transmembrane helix</keyword>
<evidence type="ECO:0000256" key="1">
    <source>
        <dbReference type="ARBA" id="ARBA00004651"/>
    </source>
</evidence>
<feature type="transmembrane region" description="Helical" evidence="6">
    <location>
        <begin position="162"/>
        <end position="184"/>
    </location>
</feature>
<feature type="transmembrane region" description="Helical" evidence="6">
    <location>
        <begin position="66"/>
        <end position="85"/>
    </location>
</feature>
<evidence type="ECO:0000256" key="6">
    <source>
        <dbReference type="SAM" id="Phobius"/>
    </source>
</evidence>
<dbReference type="GO" id="GO:0046943">
    <property type="term" value="F:carboxylic acid transmembrane transporter activity"/>
    <property type="evidence" value="ECO:0007669"/>
    <property type="project" value="TreeGrafter"/>
</dbReference>
<evidence type="ECO:0000259" key="7">
    <source>
        <dbReference type="PROSITE" id="PS50850"/>
    </source>
</evidence>
<feature type="transmembrane region" description="Helical" evidence="6">
    <location>
        <begin position="292"/>
        <end position="312"/>
    </location>
</feature>
<proteinExistence type="predicted"/>
<dbReference type="STRING" id="1280514.AXFE_34300"/>
<reference evidence="8 9" key="1">
    <citation type="submission" date="2015-01" db="EMBL/GenBank/DDBJ databases">
        <title>Draft genome of the acidophilic iron oxidizer Acidithrix ferrooxidans strain Py-F3.</title>
        <authorList>
            <person name="Poehlein A."/>
            <person name="Eisen S."/>
            <person name="Schloemann M."/>
            <person name="Johnson B.D."/>
            <person name="Daniel R."/>
            <person name="Muehling M."/>
        </authorList>
    </citation>
    <scope>NUCLEOTIDE SEQUENCE [LARGE SCALE GENOMIC DNA]</scope>
    <source>
        <strain evidence="8 9">Py-F3</strain>
    </source>
</reference>
<dbReference type="OrthoDB" id="9787026at2"/>
<evidence type="ECO:0000256" key="4">
    <source>
        <dbReference type="ARBA" id="ARBA00023136"/>
    </source>
</evidence>
<dbReference type="InterPro" id="IPR020846">
    <property type="entry name" value="MFS_dom"/>
</dbReference>
<dbReference type="SUPFAM" id="SSF103473">
    <property type="entry name" value="MFS general substrate transporter"/>
    <property type="match status" value="1"/>
</dbReference>
<dbReference type="PANTHER" id="PTHR23508:SF10">
    <property type="entry name" value="CARBOXYLIC ACID TRANSPORTER PROTEIN HOMOLOG"/>
    <property type="match status" value="1"/>
</dbReference>
<organism evidence="8 9">
    <name type="scientific">Acidithrix ferrooxidans</name>
    <dbReference type="NCBI Taxonomy" id="1280514"/>
    <lineage>
        <taxon>Bacteria</taxon>
        <taxon>Bacillati</taxon>
        <taxon>Actinomycetota</taxon>
        <taxon>Acidimicrobiia</taxon>
        <taxon>Acidimicrobiales</taxon>
        <taxon>Acidimicrobiaceae</taxon>
        <taxon>Acidithrix</taxon>
    </lineage>
</organism>
<dbReference type="PANTHER" id="PTHR23508">
    <property type="entry name" value="CARBOXYLIC ACID TRANSPORTER PROTEIN HOMOLOG"/>
    <property type="match status" value="1"/>
</dbReference>
<feature type="transmembrane region" description="Helical" evidence="6">
    <location>
        <begin position="377"/>
        <end position="397"/>
    </location>
</feature>
<protein>
    <submittedName>
        <fullName evidence="8">Putative niacin/nicotinamide transporter NaiP</fullName>
    </submittedName>
</protein>
<keyword evidence="2 6" id="KW-0812">Transmembrane</keyword>
<feature type="transmembrane region" description="Helical" evidence="6">
    <location>
        <begin position="122"/>
        <end position="142"/>
    </location>
</feature>
<feature type="transmembrane region" description="Helical" evidence="6">
    <location>
        <begin position="97"/>
        <end position="116"/>
    </location>
</feature>
<feature type="domain" description="Major facilitator superfamily (MFS) profile" evidence="7">
    <location>
        <begin position="29"/>
        <end position="464"/>
    </location>
</feature>
<comment type="caution">
    <text evidence="8">The sequence shown here is derived from an EMBL/GenBank/DDBJ whole genome shotgun (WGS) entry which is preliminary data.</text>
</comment>
<feature type="transmembrane region" description="Helical" evidence="6">
    <location>
        <begin position="409"/>
        <end position="428"/>
    </location>
</feature>
<dbReference type="PATRIC" id="fig|1280514.3.peg.4607"/>